<name>A0AAV9MTK7_9EURO</name>
<accession>A0AAV9MTK7</accession>
<dbReference type="Gene3D" id="3.30.70.100">
    <property type="match status" value="1"/>
</dbReference>
<feature type="domain" description="ABM" evidence="1">
    <location>
        <begin position="1"/>
        <end position="76"/>
    </location>
</feature>
<comment type="caution">
    <text evidence="2">The sequence shown here is derived from an EMBL/GenBank/DDBJ whole genome shotgun (WGS) entry which is preliminary data.</text>
</comment>
<dbReference type="SUPFAM" id="SSF54909">
    <property type="entry name" value="Dimeric alpha+beta barrel"/>
    <property type="match status" value="1"/>
</dbReference>
<sequence>MFEVIFEVYPRSENWELYLSTAGGLRPLLESQKGFIENVRYKSLTRPGWVLSLSDWDNEKALIRWRTQMKHHHAQKAGRHEILEDYHLRVGQVTSDTKLQSSSGVQNSTKQERFDETEVGEAKTVSLINATFKTPEGQGRISAYEVVEALGIHTTSCKGLVAWDVFEAILTPGDMLILCSWIDEKTATESLQGVSDGQRMRQIRIIRDYGMFDRREAPQYYPDVSEK</sequence>
<dbReference type="Pfam" id="PF03992">
    <property type="entry name" value="ABM"/>
    <property type="match status" value="1"/>
</dbReference>
<keyword evidence="3" id="KW-1185">Reference proteome</keyword>
<evidence type="ECO:0000259" key="1">
    <source>
        <dbReference type="Pfam" id="PF03992"/>
    </source>
</evidence>
<dbReference type="InterPro" id="IPR011008">
    <property type="entry name" value="Dimeric_a/b-barrel"/>
</dbReference>
<gene>
    <name evidence="2" type="ORF">LTR84_010516</name>
</gene>
<dbReference type="PANTHER" id="PTHR37811:SF2">
    <property type="entry name" value="ABM DOMAIN-CONTAINING PROTEIN"/>
    <property type="match status" value="1"/>
</dbReference>
<dbReference type="PANTHER" id="PTHR37811">
    <property type="entry name" value="BLL5343 PROTEIN"/>
    <property type="match status" value="1"/>
</dbReference>
<protein>
    <recommendedName>
        <fullName evidence="1">ABM domain-containing protein</fullName>
    </recommendedName>
</protein>
<evidence type="ECO:0000313" key="3">
    <source>
        <dbReference type="Proteomes" id="UP001358417"/>
    </source>
</evidence>
<dbReference type="Proteomes" id="UP001358417">
    <property type="component" value="Unassembled WGS sequence"/>
</dbReference>
<organism evidence="2 3">
    <name type="scientific">Exophiala bonariae</name>
    <dbReference type="NCBI Taxonomy" id="1690606"/>
    <lineage>
        <taxon>Eukaryota</taxon>
        <taxon>Fungi</taxon>
        <taxon>Dikarya</taxon>
        <taxon>Ascomycota</taxon>
        <taxon>Pezizomycotina</taxon>
        <taxon>Eurotiomycetes</taxon>
        <taxon>Chaetothyriomycetidae</taxon>
        <taxon>Chaetothyriales</taxon>
        <taxon>Herpotrichiellaceae</taxon>
        <taxon>Exophiala</taxon>
    </lineage>
</organism>
<dbReference type="EMBL" id="JAVRRD010000044">
    <property type="protein sequence ID" value="KAK5044742.1"/>
    <property type="molecule type" value="Genomic_DNA"/>
</dbReference>
<dbReference type="RefSeq" id="XP_064700395.1">
    <property type="nucleotide sequence ID" value="XM_064854052.1"/>
</dbReference>
<dbReference type="GeneID" id="89978673"/>
<dbReference type="InterPro" id="IPR007138">
    <property type="entry name" value="ABM_dom"/>
</dbReference>
<dbReference type="InterPro" id="IPR052936">
    <property type="entry name" value="Jasmonate_Hydroxylase-like"/>
</dbReference>
<proteinExistence type="predicted"/>
<evidence type="ECO:0000313" key="2">
    <source>
        <dbReference type="EMBL" id="KAK5044742.1"/>
    </source>
</evidence>
<dbReference type="AlphaFoldDB" id="A0AAV9MTK7"/>
<reference evidence="2 3" key="1">
    <citation type="submission" date="2023-08" db="EMBL/GenBank/DDBJ databases">
        <title>Black Yeasts Isolated from many extreme environments.</title>
        <authorList>
            <person name="Coleine C."/>
            <person name="Stajich J.E."/>
            <person name="Selbmann L."/>
        </authorList>
    </citation>
    <scope>NUCLEOTIDE SEQUENCE [LARGE SCALE GENOMIC DNA]</scope>
    <source>
        <strain evidence="2 3">CCFEE 5792</strain>
    </source>
</reference>